<comment type="caution">
    <text evidence="1">The sequence shown here is derived from an EMBL/GenBank/DDBJ whole genome shotgun (WGS) entry which is preliminary data.</text>
</comment>
<dbReference type="NCBIfam" id="NF045502">
    <property type="entry name" value="variant_rSAM"/>
    <property type="match status" value="1"/>
</dbReference>
<dbReference type="RefSeq" id="WP_207861089.1">
    <property type="nucleotide sequence ID" value="NZ_JAFREP010000022.1"/>
</dbReference>
<evidence type="ECO:0008006" key="3">
    <source>
        <dbReference type="Google" id="ProtNLM"/>
    </source>
</evidence>
<dbReference type="Proteomes" id="UP000664417">
    <property type="component" value="Unassembled WGS sequence"/>
</dbReference>
<dbReference type="InterPro" id="IPR013785">
    <property type="entry name" value="Aldolase_TIM"/>
</dbReference>
<name>A0A8J7QBL3_9BACT</name>
<keyword evidence="2" id="KW-1185">Reference proteome</keyword>
<dbReference type="EMBL" id="JAFREP010000022">
    <property type="protein sequence ID" value="MBO1321114.1"/>
    <property type="molecule type" value="Genomic_DNA"/>
</dbReference>
<proteinExistence type="predicted"/>
<sequence>MELVRHAYQQVIDHVTRFDQIPAEAVVKQDVLRLGLRFSDAAMNIAAGFKPKDYFIFSFDLIEIKDMQNSEHLRVPEEIRISGGELGLRPTVISVRINPESPYHVDLVDGKITLLCDGTAMAEVEYHPVPPFYHEALASGKPMGEIAPVLEWGYLIYLTAYRMCQYFNKEEQCQFCDINRNFIQQRKAGKVYTGIKDPAEIVEALAHIDRTDDKAKAYTLTGGSVLTNLQGRGEVDFYVRYIEAIEAAFPGRWISKAVVQAFTQEDCQRLKQAGVQIYHPNYEVWGAELFAKICPGKTRVIGFESWINRVVASAAVFGGENVIPNFVGGVELNTVCGFKDVDQAVAHTREGLDWFMRQGVVPRFTTWCPEPLAALGPQPAPPLEYFCKLLIAWRETFRHYGHKVPPGYGEPGPGNAVFSVSAFMDVLDNDV</sequence>
<organism evidence="1 2">
    <name type="scientific">Acanthopleuribacter pedis</name>
    <dbReference type="NCBI Taxonomy" id="442870"/>
    <lineage>
        <taxon>Bacteria</taxon>
        <taxon>Pseudomonadati</taxon>
        <taxon>Acidobacteriota</taxon>
        <taxon>Holophagae</taxon>
        <taxon>Acanthopleuribacterales</taxon>
        <taxon>Acanthopleuribacteraceae</taxon>
        <taxon>Acanthopleuribacter</taxon>
    </lineage>
</organism>
<evidence type="ECO:0000313" key="2">
    <source>
        <dbReference type="Proteomes" id="UP000664417"/>
    </source>
</evidence>
<dbReference type="AlphaFoldDB" id="A0A8J7QBL3"/>
<gene>
    <name evidence="1" type="ORF">J3U88_21725</name>
</gene>
<evidence type="ECO:0000313" key="1">
    <source>
        <dbReference type="EMBL" id="MBO1321114.1"/>
    </source>
</evidence>
<protein>
    <recommendedName>
        <fullName evidence="3">Radical SAM protein</fullName>
    </recommendedName>
</protein>
<reference evidence="1" key="1">
    <citation type="submission" date="2021-03" db="EMBL/GenBank/DDBJ databases">
        <authorList>
            <person name="Wang G."/>
        </authorList>
    </citation>
    <scope>NUCLEOTIDE SEQUENCE</scope>
    <source>
        <strain evidence="1">KCTC 12899</strain>
    </source>
</reference>
<dbReference type="Gene3D" id="3.20.20.70">
    <property type="entry name" value="Aldolase class I"/>
    <property type="match status" value="1"/>
</dbReference>
<accession>A0A8J7QBL3</accession>